<evidence type="ECO:0000313" key="3">
    <source>
        <dbReference type="Proteomes" id="UP001230426"/>
    </source>
</evidence>
<protein>
    <submittedName>
        <fullName evidence="2">2-polyprenyl-6-methoxyphenol hydroxylase-like FAD-dependent oxidoreductase</fullName>
    </submittedName>
</protein>
<name>A0ABT9R3J4_9ACTN</name>
<dbReference type="InterPro" id="IPR013698">
    <property type="entry name" value="Squalene_epoxidase"/>
</dbReference>
<dbReference type="PANTHER" id="PTHR43422">
    <property type="entry name" value="THIAMINE THIAZOLE SYNTHASE"/>
    <property type="match status" value="1"/>
</dbReference>
<proteinExistence type="predicted"/>
<evidence type="ECO:0000259" key="1">
    <source>
        <dbReference type="Pfam" id="PF08491"/>
    </source>
</evidence>
<feature type="domain" description="Squalene epoxidase" evidence="1">
    <location>
        <begin position="241"/>
        <end position="347"/>
    </location>
</feature>
<reference evidence="2 3" key="1">
    <citation type="submission" date="2023-07" db="EMBL/GenBank/DDBJ databases">
        <title>Sequencing the genomes of 1000 actinobacteria strains.</title>
        <authorList>
            <person name="Klenk H.-P."/>
        </authorList>
    </citation>
    <scope>NUCLEOTIDE SEQUENCE [LARGE SCALE GENOMIC DNA]</scope>
    <source>
        <strain evidence="2 3">DSM 44109</strain>
    </source>
</reference>
<sequence length="457" mass="49149">MAQADSAIVIGASIGGLLVARALSETYAKVTVVDRDLLPEDPVGRRGVPQDRQLHVLLARGRELFEGLFPGLSDELASLGAPLIDLQHQVHWYNDGYRMRRAPSPLMAFGVSRPLLEHVVRARVAALPGVSVLPACEVLGVTATPDSRRVTGVRVLPRTSGAVESAIGADLVVDAGGRASRTPVWLERLGYERAPEEHVRVGVTYVTRSYRREPHHLDGLLGALTNAVPGLPRAGIVAAQEDGRISVALSGMLGEEPPTGDEDMAEYAGTLAAPQIAEILRSAVPLDAPVKMRFPASLRRRYERLRRFPEGYLVVADALCSFNPIYGQGMTVAALEALLLRRLIAQGTDGLARRFFRGAAKLIDTPWSISVGTDLRFPEVEGRRTVAVRLTNAYVNRLHAAATTDPVLGAAFLRVLNLIDPPARLLSPAIVLRVLRGSLGRPAPARADATPVADVRA</sequence>
<dbReference type="Gene3D" id="3.50.50.60">
    <property type="entry name" value="FAD/NAD(P)-binding domain"/>
    <property type="match status" value="1"/>
</dbReference>
<dbReference type="Pfam" id="PF08491">
    <property type="entry name" value="SE"/>
    <property type="match status" value="1"/>
</dbReference>
<comment type="caution">
    <text evidence="2">The sequence shown here is derived from an EMBL/GenBank/DDBJ whole genome shotgun (WGS) entry which is preliminary data.</text>
</comment>
<gene>
    <name evidence="2" type="ORF">J2S55_003058</name>
</gene>
<dbReference type="InterPro" id="IPR036188">
    <property type="entry name" value="FAD/NAD-bd_sf"/>
</dbReference>
<dbReference type="PANTHER" id="PTHR43422:SF3">
    <property type="entry name" value="THIAMINE THIAZOLE SYNTHASE"/>
    <property type="match status" value="1"/>
</dbReference>
<dbReference type="SUPFAM" id="SSF51905">
    <property type="entry name" value="FAD/NAD(P)-binding domain"/>
    <property type="match status" value="1"/>
</dbReference>
<dbReference type="RefSeq" id="WP_306861002.1">
    <property type="nucleotide sequence ID" value="NZ_JAUSRB010000002.1"/>
</dbReference>
<keyword evidence="3" id="KW-1185">Reference proteome</keyword>
<dbReference type="EMBL" id="JAUSRB010000002">
    <property type="protein sequence ID" value="MDP9863792.1"/>
    <property type="molecule type" value="Genomic_DNA"/>
</dbReference>
<accession>A0ABT9R3J4</accession>
<dbReference type="Proteomes" id="UP001230426">
    <property type="component" value="Unassembled WGS sequence"/>
</dbReference>
<organism evidence="2 3">
    <name type="scientific">Streptosporangium brasiliense</name>
    <dbReference type="NCBI Taxonomy" id="47480"/>
    <lineage>
        <taxon>Bacteria</taxon>
        <taxon>Bacillati</taxon>
        <taxon>Actinomycetota</taxon>
        <taxon>Actinomycetes</taxon>
        <taxon>Streptosporangiales</taxon>
        <taxon>Streptosporangiaceae</taxon>
        <taxon>Streptosporangium</taxon>
    </lineage>
</organism>
<evidence type="ECO:0000313" key="2">
    <source>
        <dbReference type="EMBL" id="MDP9863792.1"/>
    </source>
</evidence>